<organism evidence="2 3">
    <name type="scientific">Arcticibacter pallidicorallinus</name>
    <dbReference type="NCBI Taxonomy" id="1259464"/>
    <lineage>
        <taxon>Bacteria</taxon>
        <taxon>Pseudomonadati</taxon>
        <taxon>Bacteroidota</taxon>
        <taxon>Sphingobacteriia</taxon>
        <taxon>Sphingobacteriales</taxon>
        <taxon>Sphingobacteriaceae</taxon>
        <taxon>Arcticibacter</taxon>
    </lineage>
</organism>
<dbReference type="Proteomes" id="UP000238034">
    <property type="component" value="Unassembled WGS sequence"/>
</dbReference>
<accession>A0A2T0UBB5</accession>
<keyword evidence="3" id="KW-1185">Reference proteome</keyword>
<evidence type="ECO:0000313" key="3">
    <source>
        <dbReference type="Proteomes" id="UP000238034"/>
    </source>
</evidence>
<evidence type="ECO:0000313" key="2">
    <source>
        <dbReference type="EMBL" id="PRY55209.1"/>
    </source>
</evidence>
<sequence>MLLVALFAFASCSKDNDINTDQELKKALIDEKTTPGGVRVKLWADSEDLRVSWNKLYVSLKTSSGANLTNASVTYKPVMDMMTMAHSSPAEQPVYNAEQSLYEGAVVFSMPSGTMGSWTLTVSVNNEPVVFDIVVKPAAANTKHTAAIVGSDGISYTVALIQPFKPKTGINDLQILINKRQDMMNFPAVEDLSVELKPEMPSMGHGSPNNVNPVHTGKGHYSGKVNFTMTGDWRLHFKLKRGNAVIVEDITLDLLF</sequence>
<proteinExistence type="predicted"/>
<feature type="domain" description="YtkA-like" evidence="1">
    <location>
        <begin position="155"/>
        <end position="236"/>
    </location>
</feature>
<reference evidence="2 3" key="1">
    <citation type="submission" date="2018-03" db="EMBL/GenBank/DDBJ databases">
        <title>Genomic Encyclopedia of Type Strains, Phase III (KMG-III): the genomes of soil and plant-associated and newly described type strains.</title>
        <authorList>
            <person name="Whitman W."/>
        </authorList>
    </citation>
    <scope>NUCLEOTIDE SEQUENCE [LARGE SCALE GENOMIC DNA]</scope>
    <source>
        <strain evidence="2 3">CGMCC 1.9313</strain>
    </source>
</reference>
<dbReference type="Pfam" id="PF13115">
    <property type="entry name" value="YtkA"/>
    <property type="match status" value="1"/>
</dbReference>
<comment type="caution">
    <text evidence="2">The sequence shown here is derived from an EMBL/GenBank/DDBJ whole genome shotgun (WGS) entry which is preliminary data.</text>
</comment>
<dbReference type="EMBL" id="PVTH01000001">
    <property type="protein sequence ID" value="PRY55209.1"/>
    <property type="molecule type" value="Genomic_DNA"/>
</dbReference>
<evidence type="ECO:0000259" key="1">
    <source>
        <dbReference type="Pfam" id="PF13115"/>
    </source>
</evidence>
<dbReference type="InterPro" id="IPR032693">
    <property type="entry name" value="YtkA-like_dom"/>
</dbReference>
<protein>
    <submittedName>
        <fullName evidence="2">YtkA-like protein</fullName>
    </submittedName>
</protein>
<dbReference type="AlphaFoldDB" id="A0A2T0UBB5"/>
<name>A0A2T0UBB5_9SPHI</name>
<gene>
    <name evidence="2" type="ORF">B0I27_101177</name>
</gene>